<evidence type="ECO:0000313" key="2">
    <source>
        <dbReference type="EMBL" id="KAB2568912.1"/>
    </source>
</evidence>
<dbReference type="AlphaFoldDB" id="A0A5N5CUC0"/>
<keyword evidence="3" id="KW-1185">Reference proteome</keyword>
<name>A0A5N5CUC0_9PEZI</name>
<dbReference type="InterPro" id="IPR041411">
    <property type="entry name" value="Ldi"/>
</dbReference>
<protein>
    <recommendedName>
        <fullName evidence="1">Linalool dehydratase/isomerase domain-containing protein</fullName>
    </recommendedName>
</protein>
<dbReference type="EMBL" id="VCHE01000253">
    <property type="protein sequence ID" value="KAB2568912.1"/>
    <property type="molecule type" value="Genomic_DNA"/>
</dbReference>
<dbReference type="Proteomes" id="UP000325902">
    <property type="component" value="Unassembled WGS sequence"/>
</dbReference>
<organism evidence="2 3">
    <name type="scientific">Lasiodiplodia theobromae</name>
    <dbReference type="NCBI Taxonomy" id="45133"/>
    <lineage>
        <taxon>Eukaryota</taxon>
        <taxon>Fungi</taxon>
        <taxon>Dikarya</taxon>
        <taxon>Ascomycota</taxon>
        <taxon>Pezizomycotina</taxon>
        <taxon>Dothideomycetes</taxon>
        <taxon>Dothideomycetes incertae sedis</taxon>
        <taxon>Botryosphaeriales</taxon>
        <taxon>Botryosphaeriaceae</taxon>
        <taxon>Lasiodiplodia</taxon>
    </lineage>
</organism>
<proteinExistence type="predicted"/>
<comment type="caution">
    <text evidence="2">The sequence shown here is derived from an EMBL/GenBank/DDBJ whole genome shotgun (WGS) entry which is preliminary data.</text>
</comment>
<sequence length="578" mass="64146">MTSQTATATAHEAPSVLGLTSSFPSALPPDILSKFPKLSSSQAGHLRHFHNLAAQPDGEWRHMGSQDPGQEWLDSYRYQLATMAYAAGAAHYHRMPALRSVFKTLMEQLIHKMLRREVWGYWYLTSQSGKFVDPDIKELRKPWPDPVTRENIMYSGHLLLMVSLHAMLFDDDKYDAPGALTFHWNPIFWGMGPESFPYSRSTLQDAILAEMERTSWMGVCCEPNSVFIVCNQFPLIAMRYNDVRTGSNIVGPVLEKYMAAWASRNGFAQGEEADGGLMVNWWSPKQDRFVRLPAFGMTAWACAFMNAWNSRYVHTMSPVSARGFLSPTPDGRINVNSVPLASEIRRLVKEEGADPDSAETLQAARAGVAAAAEKKESGKEMPAPPSAPEFGYAAKWASEVAGPQTLNGLLKHADAFMRPSWENGGLYYPRRDGTPTDNEGNWVFTDPFTGNAAIGYARLNVPDGQRKMWEEPWGKERFEREPWVEGVGLGSGVDFLRGAWDEGLGAFVVTMRSWDGSEKKIDLNVRNLPAGSYGIYQGGELLQVRSVQSGDAVDLGFQVGGDELDVVLLRVKGTKSSL</sequence>
<gene>
    <name evidence="2" type="ORF">DBV05_g12411</name>
</gene>
<feature type="domain" description="Linalool dehydratase/isomerase" evidence="1">
    <location>
        <begin position="77"/>
        <end position="432"/>
    </location>
</feature>
<reference evidence="2 3" key="1">
    <citation type="journal article" date="2019" name="Sci. Rep.">
        <title>A multi-omics analysis of the grapevine pathogen Lasiodiplodia theobromae reveals that temperature affects the expression of virulence- and pathogenicity-related genes.</title>
        <authorList>
            <person name="Felix C."/>
            <person name="Meneses R."/>
            <person name="Goncalves M.F.M."/>
            <person name="Tilleman L."/>
            <person name="Duarte A.S."/>
            <person name="Jorrin-Novo J.V."/>
            <person name="Van de Peer Y."/>
            <person name="Deforce D."/>
            <person name="Van Nieuwerburgh F."/>
            <person name="Esteves A.C."/>
            <person name="Alves A."/>
        </authorList>
    </citation>
    <scope>NUCLEOTIDE SEQUENCE [LARGE SCALE GENOMIC DNA]</scope>
    <source>
        <strain evidence="2 3">LA-SOL3</strain>
    </source>
</reference>
<evidence type="ECO:0000259" key="1">
    <source>
        <dbReference type="Pfam" id="PF18566"/>
    </source>
</evidence>
<dbReference type="OrthoDB" id="9979195at2759"/>
<dbReference type="Pfam" id="PF18566">
    <property type="entry name" value="Ldi"/>
    <property type="match status" value="1"/>
</dbReference>
<evidence type="ECO:0000313" key="3">
    <source>
        <dbReference type="Proteomes" id="UP000325902"/>
    </source>
</evidence>
<accession>A0A5N5CUC0</accession>